<evidence type="ECO:0000313" key="2">
    <source>
        <dbReference type="Proteomes" id="UP001497700"/>
    </source>
</evidence>
<dbReference type="Proteomes" id="UP001497700">
    <property type="component" value="Unassembled WGS sequence"/>
</dbReference>
<comment type="caution">
    <text evidence="1">The sequence shown here is derived from an EMBL/GenBank/DDBJ whole genome shotgun (WGS) entry which is preliminary data.</text>
</comment>
<gene>
    <name evidence="1" type="ORF">F4820DRAFT_448166</name>
</gene>
<reference evidence="1 2" key="1">
    <citation type="journal article" date="2022" name="New Phytol.">
        <title>Ecological generalism drives hyperdiversity of secondary metabolite gene clusters in xylarialean endophytes.</title>
        <authorList>
            <person name="Franco M.E.E."/>
            <person name="Wisecaver J.H."/>
            <person name="Arnold A.E."/>
            <person name="Ju Y.M."/>
            <person name="Slot J.C."/>
            <person name="Ahrendt S."/>
            <person name="Moore L.P."/>
            <person name="Eastman K.E."/>
            <person name="Scott K."/>
            <person name="Konkel Z."/>
            <person name="Mondo S.J."/>
            <person name="Kuo A."/>
            <person name="Hayes R.D."/>
            <person name="Haridas S."/>
            <person name="Andreopoulos B."/>
            <person name="Riley R."/>
            <person name="LaButti K."/>
            <person name="Pangilinan J."/>
            <person name="Lipzen A."/>
            <person name="Amirebrahimi M."/>
            <person name="Yan J."/>
            <person name="Adam C."/>
            <person name="Keymanesh K."/>
            <person name="Ng V."/>
            <person name="Louie K."/>
            <person name="Northen T."/>
            <person name="Drula E."/>
            <person name="Henrissat B."/>
            <person name="Hsieh H.M."/>
            <person name="Youens-Clark K."/>
            <person name="Lutzoni F."/>
            <person name="Miadlikowska J."/>
            <person name="Eastwood D.C."/>
            <person name="Hamelin R.C."/>
            <person name="Grigoriev I.V."/>
            <person name="U'Ren J.M."/>
        </authorList>
    </citation>
    <scope>NUCLEOTIDE SEQUENCE [LARGE SCALE GENOMIC DNA]</scope>
    <source>
        <strain evidence="1 2">CBS 119005</strain>
    </source>
</reference>
<organism evidence="1 2">
    <name type="scientific">Hypoxylon rubiginosum</name>
    <dbReference type="NCBI Taxonomy" id="110542"/>
    <lineage>
        <taxon>Eukaryota</taxon>
        <taxon>Fungi</taxon>
        <taxon>Dikarya</taxon>
        <taxon>Ascomycota</taxon>
        <taxon>Pezizomycotina</taxon>
        <taxon>Sordariomycetes</taxon>
        <taxon>Xylariomycetidae</taxon>
        <taxon>Xylariales</taxon>
        <taxon>Hypoxylaceae</taxon>
        <taxon>Hypoxylon</taxon>
    </lineage>
</organism>
<sequence>MSATPESGSIGDVEKTAATRAHTMEKDVTDGSVSTSHSEYERYLELHHQFEGPARAKLIRKLDWRLLPTLSFLYLMCSLDKSNAGNAKLFGFLEDVGMTPTQFNQALMYLFFTYGLAEPVSNIALRRLGPKLWFPIIVCAWGLITTLTCLVSSYGSYVAIRLVLGLSEAGLYPGSYFILSMWYTPKELATRMAIFYGANTAAGAFGGVIAYGVGNLDGVGGWRAWKWLFLIEGVITIFAGLVCFVLLPQFPHQYAAAGEGKGKGSRWLEPDELEYAQLRVKYCNGPDAPTYVFRWRDVLAAARDRKTYLMMMLFWWGGSVPTYSLSYTLPTMVNNLGYSAVKAQALTTPPYIFATCVCVFVGWASDRYQKRFASIMGCYALGLAGIVILWVTVHHKDLYGVSYFAIFLAAAGYSAQAPIVGAWTSANVPNPSKRAAAIGLLMLFGSVGGGSIGSNIYLAREAPYYPLGFGFSVGATALGAAVPATAHWWLMRRENARRDRLDPAEVRGRYTGAELGEMGEDSPLFRFTL</sequence>
<name>A0ACB9Z1K4_9PEZI</name>
<evidence type="ECO:0000313" key="1">
    <source>
        <dbReference type="EMBL" id="KAI4865377.1"/>
    </source>
</evidence>
<keyword evidence="2" id="KW-1185">Reference proteome</keyword>
<accession>A0ACB9Z1K4</accession>
<dbReference type="EMBL" id="MU393473">
    <property type="protein sequence ID" value="KAI4865377.1"/>
    <property type="molecule type" value="Genomic_DNA"/>
</dbReference>
<proteinExistence type="predicted"/>
<protein>
    <submittedName>
        <fullName evidence="1">Major facilitator superfamily domain-containing protein</fullName>
    </submittedName>
</protein>